<feature type="signal peptide" evidence="2">
    <location>
        <begin position="1"/>
        <end position="22"/>
    </location>
</feature>
<keyword evidence="1" id="KW-0812">Transmembrane</keyword>
<comment type="caution">
    <text evidence="3">The sequence shown here is derived from an EMBL/GenBank/DDBJ whole genome shotgun (WGS) entry which is preliminary data.</text>
</comment>
<keyword evidence="1" id="KW-0472">Membrane</keyword>
<keyword evidence="4" id="KW-1185">Reference proteome</keyword>
<accession>A0ABS5QL32</accession>
<sequence>MFNKKIFFVILILIFSLSFSFAQDWHIIPGGGSNVDLEDGEIVDPGEIVEKVSNPDREADETVWSKYDEEYNKIEDDLGTQFATGIMGWNTILNFAAHLVNRMSNVGLVIGALMIIYSGYIYASAVITGNSSRGSEPVKNAIIGIVIIIFSYAIMRIITYMFL</sequence>
<proteinExistence type="predicted"/>
<name>A0ABS5QL32_9BACT</name>
<feature type="transmembrane region" description="Helical" evidence="1">
    <location>
        <begin position="141"/>
        <end position="162"/>
    </location>
</feature>
<dbReference type="RefSeq" id="WP_213348069.1">
    <property type="nucleotide sequence ID" value="NZ_JAEDAM010000002.1"/>
</dbReference>
<organism evidence="3 4">
    <name type="scientific">Candidatus Vampirococcus lugosii</name>
    <dbReference type="NCBI Taxonomy" id="2789015"/>
    <lineage>
        <taxon>Bacteria</taxon>
        <taxon>Candidatus Absconditibacteriota</taxon>
        <taxon>Vampirococcus</taxon>
    </lineage>
</organism>
<feature type="transmembrane region" description="Helical" evidence="1">
    <location>
        <begin position="108"/>
        <end position="129"/>
    </location>
</feature>
<protein>
    <submittedName>
        <fullName evidence="3">Uncharacterized protein</fullName>
    </submittedName>
</protein>
<reference evidence="3 4" key="1">
    <citation type="journal article" date="2021" name="Nat. Commun.">
        <title>Reductive evolution and unique predatory mode in the CPR bacterium Vampirococcus lugosii.</title>
        <authorList>
            <person name="Moreira D."/>
            <person name="Zivanovic Y."/>
            <person name="Lopez-Archilla A.I."/>
            <person name="Iniesto M."/>
            <person name="Lopez-Garcia P."/>
        </authorList>
    </citation>
    <scope>NUCLEOTIDE SEQUENCE [LARGE SCALE GENOMIC DNA]</scope>
    <source>
        <strain evidence="3">Chiprana</strain>
    </source>
</reference>
<gene>
    <name evidence="3" type="ORF">VAMP_5n172</name>
</gene>
<feature type="chain" id="PRO_5046701616" evidence="2">
    <location>
        <begin position="23"/>
        <end position="163"/>
    </location>
</feature>
<dbReference type="Proteomes" id="UP000680365">
    <property type="component" value="Unassembled WGS sequence"/>
</dbReference>
<evidence type="ECO:0000313" key="4">
    <source>
        <dbReference type="Proteomes" id="UP000680365"/>
    </source>
</evidence>
<keyword evidence="1" id="KW-1133">Transmembrane helix</keyword>
<dbReference type="EMBL" id="JAEDAM010000002">
    <property type="protein sequence ID" value="MBS8121493.1"/>
    <property type="molecule type" value="Genomic_DNA"/>
</dbReference>
<evidence type="ECO:0000256" key="2">
    <source>
        <dbReference type="SAM" id="SignalP"/>
    </source>
</evidence>
<keyword evidence="2" id="KW-0732">Signal</keyword>
<evidence type="ECO:0000313" key="3">
    <source>
        <dbReference type="EMBL" id="MBS8121493.1"/>
    </source>
</evidence>
<evidence type="ECO:0000256" key="1">
    <source>
        <dbReference type="SAM" id="Phobius"/>
    </source>
</evidence>